<dbReference type="KEGG" id="gps:C427_2582"/>
<keyword evidence="2" id="KW-1185">Reference proteome</keyword>
<dbReference type="RefSeq" id="WP_007637326.1">
    <property type="nucleotide sequence ID" value="NC_020514.1"/>
</dbReference>
<dbReference type="OrthoDB" id="961266at2"/>
<organism evidence="1 2">
    <name type="scientific">Paraglaciecola psychrophila 170</name>
    <dbReference type="NCBI Taxonomy" id="1129794"/>
    <lineage>
        <taxon>Bacteria</taxon>
        <taxon>Pseudomonadati</taxon>
        <taxon>Pseudomonadota</taxon>
        <taxon>Gammaproteobacteria</taxon>
        <taxon>Alteromonadales</taxon>
        <taxon>Alteromonadaceae</taxon>
        <taxon>Paraglaciecola</taxon>
    </lineage>
</organism>
<dbReference type="EMBL" id="CP003837">
    <property type="protein sequence ID" value="AGH44691.1"/>
    <property type="molecule type" value="Genomic_DNA"/>
</dbReference>
<gene>
    <name evidence="1" type="ORF">C427_2582</name>
</gene>
<accession>K7A8Y0</accession>
<evidence type="ECO:0008006" key="3">
    <source>
        <dbReference type="Google" id="ProtNLM"/>
    </source>
</evidence>
<dbReference type="SUPFAM" id="SSF55166">
    <property type="entry name" value="Hedgehog/DD-peptidase"/>
    <property type="match status" value="1"/>
</dbReference>
<dbReference type="PATRIC" id="fig|1129794.4.peg.2561"/>
<proteinExistence type="predicted"/>
<dbReference type="Gene3D" id="1.10.101.10">
    <property type="entry name" value="PGBD-like superfamily/PGBD"/>
    <property type="match status" value="1"/>
</dbReference>
<dbReference type="Proteomes" id="UP000011864">
    <property type="component" value="Chromosome"/>
</dbReference>
<dbReference type="eggNOG" id="COG3409">
    <property type="taxonomic scope" value="Bacteria"/>
</dbReference>
<dbReference type="InterPro" id="IPR036365">
    <property type="entry name" value="PGBD-like_sf"/>
</dbReference>
<evidence type="ECO:0000313" key="1">
    <source>
        <dbReference type="EMBL" id="AGH44691.1"/>
    </source>
</evidence>
<dbReference type="HOGENOM" id="CLU_1114959_0_0_6"/>
<evidence type="ECO:0000313" key="2">
    <source>
        <dbReference type="Proteomes" id="UP000011864"/>
    </source>
</evidence>
<dbReference type="InterPro" id="IPR009045">
    <property type="entry name" value="Zn_M74/Hedgehog-like"/>
</dbReference>
<protein>
    <recommendedName>
        <fullName evidence="3">Peptidoglycan binding-like domain-containing protein</fullName>
    </recommendedName>
</protein>
<dbReference type="InterPro" id="IPR036366">
    <property type="entry name" value="PGBDSf"/>
</dbReference>
<dbReference type="AlphaFoldDB" id="K7A8Y0"/>
<reference evidence="1 2" key="1">
    <citation type="journal article" date="2013" name="Genome Announc.">
        <title>Complete Genome Sequence of Glaciecola psychrophila Strain 170T.</title>
        <authorList>
            <person name="Yin J."/>
            <person name="Chen J."/>
            <person name="Liu G."/>
            <person name="Yu Y."/>
            <person name="Song L."/>
            <person name="Wang X."/>
            <person name="Qu X."/>
        </authorList>
    </citation>
    <scope>NUCLEOTIDE SEQUENCE [LARGE SCALE GENOMIC DNA]</scope>
    <source>
        <strain evidence="1 2">170</strain>
    </source>
</reference>
<dbReference type="SUPFAM" id="SSF47090">
    <property type="entry name" value="PGBD-like"/>
    <property type="match status" value="1"/>
</dbReference>
<name>K7A8Y0_9ALTE</name>
<sequence>MAFGEKNIQRGNKGADVTELQLKLSGFRGTVWDGDFGPGSELQVMAFQREVMKTTTPSGVFDANSFDALSEFEINYPVYFASIRCPCGQCDGFGQGRFKNKYRTGKPKIEAYHRREYPGVHKAILYAFRAACFHLKNHDFPPPILTSGYRCWIYNEMRGRRSTNHMGKAIDMDFPAQPKEDKRDDGERCDKARSLLVDKAGFQIGWHGNNKKALEPASIAPTWIHMDVRSYSPKYLTDTFFVSNEEQLQ</sequence>
<dbReference type="STRING" id="1129794.C427_2582"/>